<evidence type="ECO:0000256" key="4">
    <source>
        <dbReference type="ARBA" id="ARBA00022692"/>
    </source>
</evidence>
<dbReference type="PANTHER" id="PTHR11795">
    <property type="entry name" value="BRANCHED-CHAIN AMINO ACID TRANSPORT SYSTEM PERMEASE PROTEIN LIVH"/>
    <property type="match status" value="1"/>
</dbReference>
<comment type="similarity">
    <text evidence="8">Belongs to the binding-protein-dependent transport system permease family. LivHM subfamily.</text>
</comment>
<evidence type="ECO:0000256" key="1">
    <source>
        <dbReference type="ARBA" id="ARBA00004651"/>
    </source>
</evidence>
<feature type="transmembrane region" description="Helical" evidence="9">
    <location>
        <begin position="6"/>
        <end position="28"/>
    </location>
</feature>
<evidence type="ECO:0000313" key="11">
    <source>
        <dbReference type="Proteomes" id="UP000018877"/>
    </source>
</evidence>
<keyword evidence="2" id="KW-0813">Transport</keyword>
<evidence type="ECO:0000256" key="3">
    <source>
        <dbReference type="ARBA" id="ARBA00022475"/>
    </source>
</evidence>
<dbReference type="CDD" id="cd06582">
    <property type="entry name" value="TM_PBP1_LivH_like"/>
    <property type="match status" value="1"/>
</dbReference>
<dbReference type="PANTHER" id="PTHR11795:SF445">
    <property type="entry name" value="AMINO ACID ABC TRANSPORTER PERMEASE PROTEIN"/>
    <property type="match status" value="1"/>
</dbReference>
<proteinExistence type="inferred from homology"/>
<accession>A0AB94IPX8</accession>
<keyword evidence="6 9" id="KW-1133">Transmembrane helix</keyword>
<feature type="transmembrane region" description="Helical" evidence="9">
    <location>
        <begin position="240"/>
        <end position="257"/>
    </location>
</feature>
<evidence type="ECO:0000313" key="10">
    <source>
        <dbReference type="EMBL" id="ETI69047.1"/>
    </source>
</evidence>
<feature type="transmembrane region" description="Helical" evidence="9">
    <location>
        <begin position="61"/>
        <end position="82"/>
    </location>
</feature>
<keyword evidence="5" id="KW-0029">Amino-acid transport</keyword>
<feature type="transmembrane region" description="Helical" evidence="9">
    <location>
        <begin position="94"/>
        <end position="114"/>
    </location>
</feature>
<protein>
    <submittedName>
        <fullName evidence="10">Inner-membrane translocator</fullName>
    </submittedName>
</protein>
<keyword evidence="11" id="KW-1185">Reference proteome</keyword>
<dbReference type="Proteomes" id="UP000018877">
    <property type="component" value="Unassembled WGS sequence"/>
</dbReference>
<evidence type="ECO:0000256" key="5">
    <source>
        <dbReference type="ARBA" id="ARBA00022970"/>
    </source>
</evidence>
<dbReference type="GO" id="GO:0005886">
    <property type="term" value="C:plasma membrane"/>
    <property type="evidence" value="ECO:0007669"/>
    <property type="project" value="UniProtKB-SubCell"/>
</dbReference>
<evidence type="ECO:0000256" key="8">
    <source>
        <dbReference type="ARBA" id="ARBA00037998"/>
    </source>
</evidence>
<keyword evidence="3" id="KW-1003">Cell membrane</keyword>
<evidence type="ECO:0000256" key="9">
    <source>
        <dbReference type="SAM" id="Phobius"/>
    </source>
</evidence>
<dbReference type="EMBL" id="ALAN01000059">
    <property type="protein sequence ID" value="ETI69047.1"/>
    <property type="molecule type" value="Genomic_DNA"/>
</dbReference>
<feature type="transmembrane region" description="Helical" evidence="9">
    <location>
        <begin position="134"/>
        <end position="158"/>
    </location>
</feature>
<dbReference type="InterPro" id="IPR001851">
    <property type="entry name" value="ABC_transp_permease"/>
</dbReference>
<comment type="subcellular location">
    <subcellularLocation>
        <location evidence="1">Cell membrane</location>
        <topology evidence="1">Multi-pass membrane protein</topology>
    </subcellularLocation>
</comment>
<dbReference type="InterPro" id="IPR052157">
    <property type="entry name" value="BCAA_transport_permease"/>
</dbReference>
<feature type="transmembrane region" description="Helical" evidence="9">
    <location>
        <begin position="213"/>
        <end position="233"/>
    </location>
</feature>
<dbReference type="GO" id="GO:0022857">
    <property type="term" value="F:transmembrane transporter activity"/>
    <property type="evidence" value="ECO:0007669"/>
    <property type="project" value="InterPro"/>
</dbReference>
<comment type="caution">
    <text evidence="10">The sequence shown here is derived from an EMBL/GenBank/DDBJ whole genome shotgun (WGS) entry which is preliminary data.</text>
</comment>
<dbReference type="Pfam" id="PF02653">
    <property type="entry name" value="BPD_transp_2"/>
    <property type="match status" value="1"/>
</dbReference>
<evidence type="ECO:0000256" key="2">
    <source>
        <dbReference type="ARBA" id="ARBA00022448"/>
    </source>
</evidence>
<sequence>MILQILISGILLGGVYILASIGLTLIFGVAKVVNFAHGEILMLGMYLTFWLYSIFNLDPTYSIAIVIPIFFLLGTLMYLFVIRPSLNAPELTQVFATLGLSILLQNLALLLWGADYRTVKTFYSNTAVTISPEISISVSRVVAFVTSLLILLVLIIFLKKTYIGKAIQAVSQDRSAAMLMGISVKRIYMYAVGIGCACAGLAGALLIPQYYAFPTAGVSFILISFVVVVLGGIGSIPGAIVGGIIVGLLESITGVFVPELKEASYFIFFIVILLIRPNGLFGVKGAGEEGAR</sequence>
<evidence type="ECO:0000256" key="6">
    <source>
        <dbReference type="ARBA" id="ARBA00022989"/>
    </source>
</evidence>
<name>A0AB94IPX8_9BACI</name>
<feature type="transmembrane region" description="Helical" evidence="9">
    <location>
        <begin position="187"/>
        <end position="207"/>
    </location>
</feature>
<keyword evidence="7 9" id="KW-0472">Membrane</keyword>
<keyword evidence="4 9" id="KW-0812">Transmembrane</keyword>
<dbReference type="RefSeq" id="WP_024028161.1">
    <property type="nucleotide sequence ID" value="NZ_ALAN01000059.1"/>
</dbReference>
<evidence type="ECO:0000256" key="7">
    <source>
        <dbReference type="ARBA" id="ARBA00023136"/>
    </source>
</evidence>
<dbReference type="GO" id="GO:0006865">
    <property type="term" value="P:amino acid transport"/>
    <property type="evidence" value="ECO:0007669"/>
    <property type="project" value="UniProtKB-KW"/>
</dbReference>
<organism evidence="10 11">
    <name type="scientific">Neobacillus vireti LMG 21834</name>
    <dbReference type="NCBI Taxonomy" id="1131730"/>
    <lineage>
        <taxon>Bacteria</taxon>
        <taxon>Bacillati</taxon>
        <taxon>Bacillota</taxon>
        <taxon>Bacilli</taxon>
        <taxon>Bacillales</taxon>
        <taxon>Bacillaceae</taxon>
        <taxon>Neobacillus</taxon>
    </lineage>
</organism>
<feature type="transmembrane region" description="Helical" evidence="9">
    <location>
        <begin position="263"/>
        <end position="283"/>
    </location>
</feature>
<feature type="transmembrane region" description="Helical" evidence="9">
    <location>
        <begin position="35"/>
        <end position="55"/>
    </location>
</feature>
<gene>
    <name evidence="10" type="ORF">BAVI_09806</name>
</gene>
<reference evidence="10 11" key="1">
    <citation type="journal article" date="2014" name="Environ. Microbiol.">
        <title>The nitrate-ammonifying and nosZ-carrying bacterium Bacillus vireti is a potent source and sink for nitric and nitrous oxide under high nitrate conditions.</title>
        <authorList>
            <person name="Mania D."/>
            <person name="Heylen K."/>
            <person name="van Spanning R.J."/>
            <person name="Frostegard A."/>
        </authorList>
    </citation>
    <scope>NUCLEOTIDE SEQUENCE [LARGE SCALE GENOMIC DNA]</scope>
    <source>
        <strain evidence="10 11">LMG 21834</strain>
    </source>
</reference>
<dbReference type="AlphaFoldDB" id="A0AB94IPX8"/>